<reference evidence="2" key="1">
    <citation type="submission" date="2022-11" db="UniProtKB">
        <authorList>
            <consortium name="WormBaseParasite"/>
        </authorList>
    </citation>
    <scope>IDENTIFICATION</scope>
</reference>
<protein>
    <submittedName>
        <fullName evidence="2">Uncharacterized protein</fullName>
    </submittedName>
</protein>
<evidence type="ECO:0000313" key="1">
    <source>
        <dbReference type="Proteomes" id="UP000887565"/>
    </source>
</evidence>
<dbReference type="WBParaSite" id="nRc.2.0.1.t45338-RA">
    <property type="protein sequence ID" value="nRc.2.0.1.t45338-RA"/>
    <property type="gene ID" value="nRc.2.0.1.g45338"/>
</dbReference>
<sequence length="7" mass="731">MAAIINV</sequence>
<dbReference type="Proteomes" id="UP000887565">
    <property type="component" value="Unplaced"/>
</dbReference>
<accession>A0A915L2N3</accession>
<organism evidence="1 2">
    <name type="scientific">Romanomermis culicivorax</name>
    <name type="common">Nematode worm</name>
    <dbReference type="NCBI Taxonomy" id="13658"/>
    <lineage>
        <taxon>Eukaryota</taxon>
        <taxon>Metazoa</taxon>
        <taxon>Ecdysozoa</taxon>
        <taxon>Nematoda</taxon>
        <taxon>Enoplea</taxon>
        <taxon>Dorylaimia</taxon>
        <taxon>Mermithida</taxon>
        <taxon>Mermithoidea</taxon>
        <taxon>Mermithidae</taxon>
        <taxon>Romanomermis</taxon>
    </lineage>
</organism>
<evidence type="ECO:0000313" key="2">
    <source>
        <dbReference type="WBParaSite" id="nRc.2.0.1.t45338-RA"/>
    </source>
</evidence>
<proteinExistence type="predicted"/>
<name>A0A915L2N3_ROMCU</name>
<keyword evidence="1" id="KW-1185">Reference proteome</keyword>